<organism evidence="1">
    <name type="scientific">uncultured Chloroflexia bacterium</name>
    <dbReference type="NCBI Taxonomy" id="1672391"/>
    <lineage>
        <taxon>Bacteria</taxon>
        <taxon>Bacillati</taxon>
        <taxon>Chloroflexota</taxon>
        <taxon>Chloroflexia</taxon>
        <taxon>environmental samples</taxon>
    </lineage>
</organism>
<dbReference type="AlphaFoldDB" id="A0A6J4KLQ0"/>
<dbReference type="EMBL" id="CADCTR010001726">
    <property type="protein sequence ID" value="CAA9309384.1"/>
    <property type="molecule type" value="Genomic_DNA"/>
</dbReference>
<sequence length="62" mass="7095">MHCFIINPKEIAEHLAGVYIECCRLVFRTIRGVVASIPLLALPAIHHERDEQGDQRERTRTA</sequence>
<accession>A0A6J4KLQ0</accession>
<gene>
    <name evidence="1" type="ORF">AVDCRST_MAG93-5123</name>
</gene>
<name>A0A6J4KLQ0_9CHLR</name>
<proteinExistence type="predicted"/>
<protein>
    <submittedName>
        <fullName evidence="1">Uncharacterized protein</fullName>
    </submittedName>
</protein>
<evidence type="ECO:0000313" key="1">
    <source>
        <dbReference type="EMBL" id="CAA9309384.1"/>
    </source>
</evidence>
<reference evidence="1" key="1">
    <citation type="submission" date="2020-02" db="EMBL/GenBank/DDBJ databases">
        <authorList>
            <person name="Meier V. D."/>
        </authorList>
    </citation>
    <scope>NUCLEOTIDE SEQUENCE</scope>
    <source>
        <strain evidence="1">AVDCRST_MAG93</strain>
    </source>
</reference>